<evidence type="ECO:0000313" key="2">
    <source>
        <dbReference type="Proteomes" id="UP000609064"/>
    </source>
</evidence>
<gene>
    <name evidence="1" type="ORF">GCM10011514_06250</name>
</gene>
<sequence length="189" mass="20151">MSTSKIEIGTGRNAGAQGFQGWSPVLSTVAYLNSIVLKVTDWIGGFGVKPDINVYLTNGGYTTNIALATNVRGSGAVEPGDNVYVTGNFTVKNHSCYLATAGSYQMLLPAITQVSGLDFKLITQGANLVTLYLSSDQTVYKPSSRSIGTTFEDMNFVVGAAPGTSFTFPKGFFEVRCFFNGTSVAIYIF</sequence>
<dbReference type="RefSeq" id="WP_188764554.1">
    <property type="nucleotide sequence ID" value="NZ_BMKK01000001.1"/>
</dbReference>
<organism evidence="1 2">
    <name type="scientific">Emticicia aquatilis</name>
    <dbReference type="NCBI Taxonomy" id="1537369"/>
    <lineage>
        <taxon>Bacteria</taxon>
        <taxon>Pseudomonadati</taxon>
        <taxon>Bacteroidota</taxon>
        <taxon>Cytophagia</taxon>
        <taxon>Cytophagales</taxon>
        <taxon>Leadbetterellaceae</taxon>
        <taxon>Emticicia</taxon>
    </lineage>
</organism>
<dbReference type="Proteomes" id="UP000609064">
    <property type="component" value="Unassembled WGS sequence"/>
</dbReference>
<dbReference type="EMBL" id="BMKK01000001">
    <property type="protein sequence ID" value="GGD44988.1"/>
    <property type="molecule type" value="Genomic_DNA"/>
</dbReference>
<protein>
    <submittedName>
        <fullName evidence="1">Uncharacterized protein</fullName>
    </submittedName>
</protein>
<name>A0A916YGY5_9BACT</name>
<keyword evidence="2" id="KW-1185">Reference proteome</keyword>
<dbReference type="AlphaFoldDB" id="A0A916YGY5"/>
<proteinExistence type="predicted"/>
<accession>A0A916YGY5</accession>
<reference evidence="1" key="1">
    <citation type="journal article" date="2014" name="Int. J. Syst. Evol. Microbiol.">
        <title>Complete genome sequence of Corynebacterium casei LMG S-19264T (=DSM 44701T), isolated from a smear-ripened cheese.</title>
        <authorList>
            <consortium name="US DOE Joint Genome Institute (JGI-PGF)"/>
            <person name="Walter F."/>
            <person name="Albersmeier A."/>
            <person name="Kalinowski J."/>
            <person name="Ruckert C."/>
        </authorList>
    </citation>
    <scope>NUCLEOTIDE SEQUENCE</scope>
    <source>
        <strain evidence="1">CGMCC 1.15958</strain>
    </source>
</reference>
<reference evidence="1" key="2">
    <citation type="submission" date="2020-09" db="EMBL/GenBank/DDBJ databases">
        <authorList>
            <person name="Sun Q."/>
            <person name="Zhou Y."/>
        </authorList>
    </citation>
    <scope>NUCLEOTIDE SEQUENCE</scope>
    <source>
        <strain evidence="1">CGMCC 1.15958</strain>
    </source>
</reference>
<comment type="caution">
    <text evidence="1">The sequence shown here is derived from an EMBL/GenBank/DDBJ whole genome shotgun (WGS) entry which is preliminary data.</text>
</comment>
<evidence type="ECO:0000313" key="1">
    <source>
        <dbReference type="EMBL" id="GGD44988.1"/>
    </source>
</evidence>